<name>A0AAE1CJX5_9GAST</name>
<evidence type="ECO:0000313" key="2">
    <source>
        <dbReference type="Proteomes" id="UP001283361"/>
    </source>
</evidence>
<proteinExistence type="predicted"/>
<dbReference type="Proteomes" id="UP001283361">
    <property type="component" value="Unassembled WGS sequence"/>
</dbReference>
<sequence length="112" mass="12595">MLESTSHHLEWLLSAQNFLLRRRGGTVPSIRKSFLITVIFICHIVTLKVIRLTNTILITVSITIRFHPTTGSIIIRTSSPATTLPSKAAEPPKLHKESIQVHSFVKVLFKGR</sequence>
<protein>
    <submittedName>
        <fullName evidence="1">Uncharacterized protein</fullName>
    </submittedName>
</protein>
<dbReference type="AlphaFoldDB" id="A0AAE1CJX5"/>
<gene>
    <name evidence="1" type="ORF">RRG08_042541</name>
</gene>
<organism evidence="1 2">
    <name type="scientific">Elysia crispata</name>
    <name type="common">lettuce slug</name>
    <dbReference type="NCBI Taxonomy" id="231223"/>
    <lineage>
        <taxon>Eukaryota</taxon>
        <taxon>Metazoa</taxon>
        <taxon>Spiralia</taxon>
        <taxon>Lophotrochozoa</taxon>
        <taxon>Mollusca</taxon>
        <taxon>Gastropoda</taxon>
        <taxon>Heterobranchia</taxon>
        <taxon>Euthyneura</taxon>
        <taxon>Panpulmonata</taxon>
        <taxon>Sacoglossa</taxon>
        <taxon>Placobranchoidea</taxon>
        <taxon>Plakobranchidae</taxon>
        <taxon>Elysia</taxon>
    </lineage>
</organism>
<keyword evidence="2" id="KW-1185">Reference proteome</keyword>
<accession>A0AAE1CJX5</accession>
<comment type="caution">
    <text evidence="1">The sequence shown here is derived from an EMBL/GenBank/DDBJ whole genome shotgun (WGS) entry which is preliminary data.</text>
</comment>
<evidence type="ECO:0000313" key="1">
    <source>
        <dbReference type="EMBL" id="KAK3702548.1"/>
    </source>
</evidence>
<dbReference type="EMBL" id="JAWDGP010007852">
    <property type="protein sequence ID" value="KAK3702548.1"/>
    <property type="molecule type" value="Genomic_DNA"/>
</dbReference>
<reference evidence="1" key="1">
    <citation type="journal article" date="2023" name="G3 (Bethesda)">
        <title>A reference genome for the long-term kleptoplast-retaining sea slug Elysia crispata morphotype clarki.</title>
        <authorList>
            <person name="Eastman K.E."/>
            <person name="Pendleton A.L."/>
            <person name="Shaikh M.A."/>
            <person name="Suttiyut T."/>
            <person name="Ogas R."/>
            <person name="Tomko P."/>
            <person name="Gavelis G."/>
            <person name="Widhalm J.R."/>
            <person name="Wisecaver J.H."/>
        </authorList>
    </citation>
    <scope>NUCLEOTIDE SEQUENCE</scope>
    <source>
        <strain evidence="1">ECLA1</strain>
    </source>
</reference>